<dbReference type="STRING" id="84588.SYNW2478"/>
<dbReference type="EMBL" id="BX569695">
    <property type="protein sequence ID" value="CAE08993.1"/>
    <property type="molecule type" value="Genomic_DNA"/>
</dbReference>
<dbReference type="eggNOG" id="COG0596">
    <property type="taxonomic scope" value="Bacteria"/>
</dbReference>
<accession>Q7U3F4</accession>
<organism evidence="1 2">
    <name type="scientific">Parasynechococcus marenigrum (strain WH8102)</name>
    <dbReference type="NCBI Taxonomy" id="84588"/>
    <lineage>
        <taxon>Bacteria</taxon>
        <taxon>Bacillati</taxon>
        <taxon>Cyanobacteriota</taxon>
        <taxon>Cyanophyceae</taxon>
        <taxon>Synechococcales</taxon>
        <taxon>Prochlorococcaceae</taxon>
        <taxon>Parasynechococcus</taxon>
        <taxon>Parasynechococcus marenigrum</taxon>
    </lineage>
</organism>
<dbReference type="KEGG" id="syw:SYNW2478"/>
<sequence length="308" mass="35544">MLGLKGITKKVSNLNQMENLYHIRERFSIIHDNKKIGIQMKWEGKREKPPMLMLPALSTISRSDEWQSFKAIVTDKYQLITIDWPGFGESDKKDIHYSGKVLQKTLRKAIKAIQRKNNKKLTIVAAGHSASVVLTLKDKYINTIKQVVLIAPTWRGPLPSMTGWSPKRLNIINEIVRLPIIGPILYFINTTKVIIRFMMKRHVWLNKNDLDNDKILRLQVLSRQKGARYASAAFVTGSLDIDKNKKWWISNTKKIQEMSTLVIPKDSPKKSLSEMEVLSDSIKDILYVRGRLGCHEEFGEEIAKRLFY</sequence>
<dbReference type="AlphaFoldDB" id="Q7U3F4"/>
<dbReference type="ESTHER" id="synpx-q7u3f4">
    <property type="family name" value="6_AlphaBeta_hydrolase"/>
</dbReference>
<dbReference type="Proteomes" id="UP000001422">
    <property type="component" value="Chromosome"/>
</dbReference>
<evidence type="ECO:0008006" key="3">
    <source>
        <dbReference type="Google" id="ProtNLM"/>
    </source>
</evidence>
<reference evidence="1 2" key="1">
    <citation type="journal article" date="2003" name="Nature">
        <title>The genome of a motile marine Synechococcus.</title>
        <authorList>
            <person name="Palenik B."/>
            <person name="Brahamsha B."/>
            <person name="Larimer F."/>
            <person name="Land M."/>
            <person name="Hauser L."/>
            <person name="Chain P."/>
            <person name="Lamerdin J."/>
            <person name="Regala W."/>
            <person name="Allen E.A."/>
            <person name="McCarren J."/>
            <person name="Paulsen I."/>
            <person name="Dufresne A."/>
            <person name="Partensky F."/>
            <person name="Webb E."/>
            <person name="Waterbury J."/>
        </authorList>
    </citation>
    <scope>NUCLEOTIDE SEQUENCE [LARGE SCALE GENOMIC DNA]</scope>
    <source>
        <strain evidence="1 2">WH8102</strain>
    </source>
</reference>
<evidence type="ECO:0000313" key="1">
    <source>
        <dbReference type="EMBL" id="CAE08993.1"/>
    </source>
</evidence>
<dbReference type="InterPro" id="IPR029058">
    <property type="entry name" value="AB_hydrolase_fold"/>
</dbReference>
<proteinExistence type="predicted"/>
<name>Q7U3F4_PARMW</name>
<protein>
    <recommendedName>
        <fullName evidence="3">Alpha/beta hydrolase</fullName>
    </recommendedName>
</protein>
<dbReference type="SUPFAM" id="SSF53474">
    <property type="entry name" value="alpha/beta-Hydrolases"/>
    <property type="match status" value="1"/>
</dbReference>
<dbReference type="PANTHER" id="PTHR47914">
    <property type="entry name" value="ALPHA/BETA-HYDROLASES SUPERFAMILY PROTEIN"/>
    <property type="match status" value="1"/>
</dbReference>
<evidence type="ECO:0000313" key="2">
    <source>
        <dbReference type="Proteomes" id="UP000001422"/>
    </source>
</evidence>
<dbReference type="HOGENOM" id="CLU_020336_17_0_3"/>
<dbReference type="Gene3D" id="3.40.50.1820">
    <property type="entry name" value="alpha/beta hydrolase"/>
    <property type="match status" value="1"/>
</dbReference>
<keyword evidence="2" id="KW-1185">Reference proteome</keyword>
<gene>
    <name evidence="1" type="ordered locus">SYNW2478</name>
</gene>
<dbReference type="PANTHER" id="PTHR47914:SF1">
    <property type="entry name" value="ALPHA_BETA-HYDROLASES SUPERFAMILY PROTEIN"/>
    <property type="match status" value="1"/>
</dbReference>